<sequence length="105" mass="12180">MLMEVSRVLKDNGVYILVTYGSPVYRLRLLRESCFWRIKLHVIGKLPPEEGPEQLKWELTNPVPLDEDERSVEALIGKNPDVHYIYVCIKDESLKPESKQEVAVE</sequence>
<keyword evidence="1" id="KW-0808">Transferase</keyword>
<dbReference type="AlphaFoldDB" id="A0A2P2JIA0"/>
<dbReference type="Gene3D" id="3.40.50.150">
    <property type="entry name" value="Vaccinia Virus protein VP39"/>
    <property type="match status" value="1"/>
</dbReference>
<dbReference type="InterPro" id="IPR029063">
    <property type="entry name" value="SAM-dependent_MTases_sf"/>
</dbReference>
<reference evidence="1" key="1">
    <citation type="submission" date="2018-02" db="EMBL/GenBank/DDBJ databases">
        <title>Rhizophora mucronata_Transcriptome.</title>
        <authorList>
            <person name="Meera S.P."/>
            <person name="Sreeshan A."/>
            <person name="Augustine A."/>
        </authorList>
    </citation>
    <scope>NUCLEOTIDE SEQUENCE</scope>
    <source>
        <tissue evidence="1">Leaf</tissue>
    </source>
</reference>
<dbReference type="EMBL" id="GGEC01012706">
    <property type="protein sequence ID" value="MBW93189.1"/>
    <property type="molecule type" value="Transcribed_RNA"/>
</dbReference>
<dbReference type="GO" id="GO:0008168">
    <property type="term" value="F:methyltransferase activity"/>
    <property type="evidence" value="ECO:0007669"/>
    <property type="project" value="UniProtKB-KW"/>
</dbReference>
<protein>
    <submittedName>
        <fullName evidence="1">Methyltransferase-like protein 13</fullName>
    </submittedName>
</protein>
<dbReference type="GO" id="GO:0032259">
    <property type="term" value="P:methylation"/>
    <property type="evidence" value="ECO:0007669"/>
    <property type="project" value="UniProtKB-KW"/>
</dbReference>
<evidence type="ECO:0000313" key="1">
    <source>
        <dbReference type="EMBL" id="MBW93189.1"/>
    </source>
</evidence>
<name>A0A2P2JIA0_RHIMU</name>
<accession>A0A2P2JIA0</accession>
<proteinExistence type="predicted"/>
<keyword evidence="1" id="KW-0489">Methyltransferase</keyword>
<organism evidence="1">
    <name type="scientific">Rhizophora mucronata</name>
    <name type="common">Asiatic mangrove</name>
    <dbReference type="NCBI Taxonomy" id="61149"/>
    <lineage>
        <taxon>Eukaryota</taxon>
        <taxon>Viridiplantae</taxon>
        <taxon>Streptophyta</taxon>
        <taxon>Embryophyta</taxon>
        <taxon>Tracheophyta</taxon>
        <taxon>Spermatophyta</taxon>
        <taxon>Magnoliopsida</taxon>
        <taxon>eudicotyledons</taxon>
        <taxon>Gunneridae</taxon>
        <taxon>Pentapetalae</taxon>
        <taxon>rosids</taxon>
        <taxon>fabids</taxon>
        <taxon>Malpighiales</taxon>
        <taxon>Rhizophoraceae</taxon>
        <taxon>Rhizophora</taxon>
    </lineage>
</organism>